<evidence type="ECO:0000313" key="2">
    <source>
        <dbReference type="EMBL" id="EXY76915.1"/>
    </source>
</evidence>
<feature type="chain" id="PRO_5001478512" evidence="1">
    <location>
        <begin position="20"/>
        <end position="279"/>
    </location>
</feature>
<comment type="caution">
    <text evidence="2">The sequence shown here is derived from an EMBL/GenBank/DDBJ whole genome shotgun (WGS) entry which is preliminary data.</text>
</comment>
<reference evidence="2 3" key="1">
    <citation type="submission" date="2014-02" db="EMBL/GenBank/DDBJ databases">
        <authorList>
            <person name="Sears C."/>
            <person name="Carroll K."/>
            <person name="Sack B.R."/>
            <person name="Qadri F."/>
            <person name="Myers L.L."/>
            <person name="Chung G.-T."/>
            <person name="Escheverria P."/>
            <person name="Fraser C.M."/>
            <person name="Sadzewicz L."/>
            <person name="Shefchek K.A."/>
            <person name="Tallon L."/>
            <person name="Das S.P."/>
            <person name="Daugherty S."/>
            <person name="Mongodin E.F."/>
        </authorList>
    </citation>
    <scope>NUCLEOTIDE SEQUENCE [LARGE SCALE GENOMIC DNA]</scope>
    <source>
        <strain evidence="3">3988T(B)14</strain>
    </source>
</reference>
<dbReference type="Proteomes" id="UP000020529">
    <property type="component" value="Unassembled WGS sequence"/>
</dbReference>
<dbReference type="RefSeq" id="WP_004295380.1">
    <property type="nucleotide sequence ID" value="NZ_JGCY01000061.1"/>
</dbReference>
<feature type="signal peptide" evidence="1">
    <location>
        <begin position="1"/>
        <end position="19"/>
    </location>
</feature>
<name>A0A015W8V4_BACFG</name>
<keyword evidence="1" id="KW-0732">Signal</keyword>
<dbReference type="GeneID" id="86894169"/>
<dbReference type="AlphaFoldDB" id="A0A015W8V4"/>
<organism evidence="2 3">
    <name type="scientific">Bacteroides fragilis str. 3988T(B)14</name>
    <dbReference type="NCBI Taxonomy" id="1339315"/>
    <lineage>
        <taxon>Bacteria</taxon>
        <taxon>Pseudomonadati</taxon>
        <taxon>Bacteroidota</taxon>
        <taxon>Bacteroidia</taxon>
        <taxon>Bacteroidales</taxon>
        <taxon>Bacteroidaceae</taxon>
        <taxon>Bacteroides</taxon>
    </lineage>
</organism>
<dbReference type="Pfam" id="PF13595">
    <property type="entry name" value="DUF4138"/>
    <property type="match status" value="1"/>
</dbReference>
<dbReference type="NCBIfam" id="TIGR03780">
    <property type="entry name" value="Bac_Flav_CT_N"/>
    <property type="match status" value="1"/>
</dbReference>
<evidence type="ECO:0000256" key="1">
    <source>
        <dbReference type="SAM" id="SignalP"/>
    </source>
</evidence>
<dbReference type="InterPro" id="IPR022298">
    <property type="entry name" value="Conjug_transposon_TraN"/>
</dbReference>
<dbReference type="PATRIC" id="fig|1339315.3.peg.176"/>
<protein>
    <submittedName>
        <fullName evidence="2">Conjugative transposon TraN protein</fullName>
    </submittedName>
</protein>
<dbReference type="EMBL" id="JGCY01000061">
    <property type="protein sequence ID" value="EXY76915.1"/>
    <property type="molecule type" value="Genomic_DNA"/>
</dbReference>
<proteinExistence type="predicted"/>
<evidence type="ECO:0000313" key="3">
    <source>
        <dbReference type="Proteomes" id="UP000020529"/>
    </source>
</evidence>
<sequence length="279" mass="32358">MRKIFIALCTMVSVITGNAQNTPIGENIELAGENPEELKVIYVNKDVSTHFIAMEDIKYVDISVNDIVGDIPTGNSLRIKPTKEGASGVITIVTERFFVQYMLVYSSDLAKAYTRFNIPYADLRSYMNPEVNLTKAQMYDYAHRMFISKNKFYDVSSKSNLMKIVLNNIYTLDKYFFIDISMINKTKIRYDIDQIRFKIEDKKQTKATNFQSIEILPLMQVNKNLVFKKNYRNIFVFEKFTFPDEKVLTIEISEKQISGRTITLRIDYADILHADAFTE</sequence>
<gene>
    <name evidence="2" type="ORF">M124_4184</name>
</gene>
<accession>A0A015W8V4</accession>